<keyword evidence="2" id="KW-1185">Reference proteome</keyword>
<proteinExistence type="predicted"/>
<gene>
    <name evidence="1" type="ORF">RCOM_2026060</name>
</gene>
<dbReference type="Gene3D" id="3.40.190.10">
    <property type="entry name" value="Periplasmic binding protein-like II"/>
    <property type="match status" value="1"/>
</dbReference>
<dbReference type="EMBL" id="EQ984643">
    <property type="protein sequence ID" value="EEF23792.1"/>
    <property type="molecule type" value="Genomic_DNA"/>
</dbReference>
<sequence length="77" mass="8406">MPDTRFIGTRKSFCARWNTRKPMPPPPGNSLAGRVSVGLVPFSSAATLSVDLLAETRKRHPGILLHLTESVARPIAR</sequence>
<dbReference type="Proteomes" id="UP000008311">
    <property type="component" value="Unassembled WGS sequence"/>
</dbReference>
<dbReference type="AlphaFoldDB" id="B9TK20"/>
<protein>
    <submittedName>
        <fullName evidence="1">Uncharacterized protein</fullName>
    </submittedName>
</protein>
<evidence type="ECO:0000313" key="2">
    <source>
        <dbReference type="Proteomes" id="UP000008311"/>
    </source>
</evidence>
<name>B9TK20_RICCO</name>
<dbReference type="InParanoid" id="B9TK20"/>
<accession>B9TK20</accession>
<organism evidence="1 2">
    <name type="scientific">Ricinus communis</name>
    <name type="common">Castor bean</name>
    <dbReference type="NCBI Taxonomy" id="3988"/>
    <lineage>
        <taxon>Eukaryota</taxon>
        <taxon>Viridiplantae</taxon>
        <taxon>Streptophyta</taxon>
        <taxon>Embryophyta</taxon>
        <taxon>Tracheophyta</taxon>
        <taxon>Spermatophyta</taxon>
        <taxon>Magnoliopsida</taxon>
        <taxon>eudicotyledons</taxon>
        <taxon>Gunneridae</taxon>
        <taxon>Pentapetalae</taxon>
        <taxon>rosids</taxon>
        <taxon>fabids</taxon>
        <taxon>Malpighiales</taxon>
        <taxon>Euphorbiaceae</taxon>
        <taxon>Acalyphoideae</taxon>
        <taxon>Acalypheae</taxon>
        <taxon>Ricinus</taxon>
    </lineage>
</organism>
<reference evidence="2" key="1">
    <citation type="journal article" date="2010" name="Nat. Biotechnol.">
        <title>Draft genome sequence of the oilseed species Ricinus communis.</title>
        <authorList>
            <person name="Chan A.P."/>
            <person name="Crabtree J."/>
            <person name="Zhao Q."/>
            <person name="Lorenzi H."/>
            <person name="Orvis J."/>
            <person name="Puiu D."/>
            <person name="Melake-Berhan A."/>
            <person name="Jones K.M."/>
            <person name="Redman J."/>
            <person name="Chen G."/>
            <person name="Cahoon E.B."/>
            <person name="Gedil M."/>
            <person name="Stanke M."/>
            <person name="Haas B.J."/>
            <person name="Wortman J.R."/>
            <person name="Fraser-Liggett C.M."/>
            <person name="Ravel J."/>
            <person name="Rabinowicz P.D."/>
        </authorList>
    </citation>
    <scope>NUCLEOTIDE SEQUENCE [LARGE SCALE GENOMIC DNA]</scope>
    <source>
        <strain evidence="2">cv. Hale</strain>
    </source>
</reference>
<evidence type="ECO:0000313" key="1">
    <source>
        <dbReference type="EMBL" id="EEF23792.1"/>
    </source>
</evidence>